<accession>A0ABD2Y6K8</accession>
<feature type="non-terminal residue" evidence="1">
    <location>
        <position position="1"/>
    </location>
</feature>
<sequence>KIEKLWQPKAFLTKDHGVKTPEKGESTGIIYKQKKALQEAPMVSVRTCQSMNADLGADSLIINRCSDANVVIEILGRPVASCTSQKDANAATAGSSYRKWLLPSCHYWNPSSS</sequence>
<dbReference type="Proteomes" id="UP001630127">
    <property type="component" value="Unassembled WGS sequence"/>
</dbReference>
<proteinExistence type="predicted"/>
<gene>
    <name evidence="1" type="ORF">ACH5RR_037152</name>
</gene>
<name>A0ABD2Y6K8_9GENT</name>
<organism evidence="1 2">
    <name type="scientific">Cinchona calisaya</name>
    <dbReference type="NCBI Taxonomy" id="153742"/>
    <lineage>
        <taxon>Eukaryota</taxon>
        <taxon>Viridiplantae</taxon>
        <taxon>Streptophyta</taxon>
        <taxon>Embryophyta</taxon>
        <taxon>Tracheophyta</taxon>
        <taxon>Spermatophyta</taxon>
        <taxon>Magnoliopsida</taxon>
        <taxon>eudicotyledons</taxon>
        <taxon>Gunneridae</taxon>
        <taxon>Pentapetalae</taxon>
        <taxon>asterids</taxon>
        <taxon>lamiids</taxon>
        <taxon>Gentianales</taxon>
        <taxon>Rubiaceae</taxon>
        <taxon>Cinchonoideae</taxon>
        <taxon>Cinchoneae</taxon>
        <taxon>Cinchona</taxon>
    </lineage>
</organism>
<comment type="caution">
    <text evidence="1">The sequence shown here is derived from an EMBL/GenBank/DDBJ whole genome shotgun (WGS) entry which is preliminary data.</text>
</comment>
<evidence type="ECO:0000313" key="1">
    <source>
        <dbReference type="EMBL" id="KAL3502703.1"/>
    </source>
</evidence>
<reference evidence="1 2" key="1">
    <citation type="submission" date="2024-11" db="EMBL/GenBank/DDBJ databases">
        <title>A near-complete genome assembly of Cinchona calisaya.</title>
        <authorList>
            <person name="Lian D.C."/>
            <person name="Zhao X.W."/>
            <person name="Wei L."/>
        </authorList>
    </citation>
    <scope>NUCLEOTIDE SEQUENCE [LARGE SCALE GENOMIC DNA]</scope>
    <source>
        <tissue evidence="1">Nenye</tissue>
    </source>
</reference>
<protein>
    <submittedName>
        <fullName evidence="1">Uncharacterized protein</fullName>
    </submittedName>
</protein>
<evidence type="ECO:0000313" key="2">
    <source>
        <dbReference type="Proteomes" id="UP001630127"/>
    </source>
</evidence>
<dbReference type="EMBL" id="JBJUIK010000015">
    <property type="protein sequence ID" value="KAL3502703.1"/>
    <property type="molecule type" value="Genomic_DNA"/>
</dbReference>
<keyword evidence="2" id="KW-1185">Reference proteome</keyword>
<dbReference type="AlphaFoldDB" id="A0ABD2Y6K8"/>